<evidence type="ECO:0000256" key="2">
    <source>
        <dbReference type="SAM" id="MobiDB-lite"/>
    </source>
</evidence>
<dbReference type="EMBL" id="MRZV01000769">
    <property type="protein sequence ID" value="PIK44571.1"/>
    <property type="molecule type" value="Genomic_DNA"/>
</dbReference>
<accession>A0A2G8K980</accession>
<protein>
    <submittedName>
        <fullName evidence="3">Putative trichohyalin isoform X3</fullName>
    </submittedName>
</protein>
<proteinExistence type="predicted"/>
<reference evidence="3 4" key="1">
    <citation type="journal article" date="2017" name="PLoS Biol.">
        <title>The sea cucumber genome provides insights into morphological evolution and visceral regeneration.</title>
        <authorList>
            <person name="Zhang X."/>
            <person name="Sun L."/>
            <person name="Yuan J."/>
            <person name="Sun Y."/>
            <person name="Gao Y."/>
            <person name="Zhang L."/>
            <person name="Li S."/>
            <person name="Dai H."/>
            <person name="Hamel J.F."/>
            <person name="Liu C."/>
            <person name="Yu Y."/>
            <person name="Liu S."/>
            <person name="Lin W."/>
            <person name="Guo K."/>
            <person name="Jin S."/>
            <person name="Xu P."/>
            <person name="Storey K.B."/>
            <person name="Huan P."/>
            <person name="Zhang T."/>
            <person name="Zhou Y."/>
            <person name="Zhang J."/>
            <person name="Lin C."/>
            <person name="Li X."/>
            <person name="Xing L."/>
            <person name="Huo D."/>
            <person name="Sun M."/>
            <person name="Wang L."/>
            <person name="Mercier A."/>
            <person name="Li F."/>
            <person name="Yang H."/>
            <person name="Xiang J."/>
        </authorList>
    </citation>
    <scope>NUCLEOTIDE SEQUENCE [LARGE SCALE GENOMIC DNA]</scope>
    <source>
        <strain evidence="3">Shaxun</strain>
        <tissue evidence="3">Muscle</tissue>
    </source>
</reference>
<evidence type="ECO:0000256" key="1">
    <source>
        <dbReference type="SAM" id="Coils"/>
    </source>
</evidence>
<evidence type="ECO:0000313" key="3">
    <source>
        <dbReference type="EMBL" id="PIK44571.1"/>
    </source>
</evidence>
<organism evidence="3 4">
    <name type="scientific">Stichopus japonicus</name>
    <name type="common">Sea cucumber</name>
    <dbReference type="NCBI Taxonomy" id="307972"/>
    <lineage>
        <taxon>Eukaryota</taxon>
        <taxon>Metazoa</taxon>
        <taxon>Echinodermata</taxon>
        <taxon>Eleutherozoa</taxon>
        <taxon>Echinozoa</taxon>
        <taxon>Holothuroidea</taxon>
        <taxon>Aspidochirotacea</taxon>
        <taxon>Aspidochirotida</taxon>
        <taxon>Stichopodidae</taxon>
        <taxon>Apostichopus</taxon>
    </lineage>
</organism>
<feature type="region of interest" description="Disordered" evidence="2">
    <location>
        <begin position="111"/>
        <end position="133"/>
    </location>
</feature>
<comment type="caution">
    <text evidence="3">The sequence shown here is derived from an EMBL/GenBank/DDBJ whole genome shotgun (WGS) entry which is preliminary data.</text>
</comment>
<evidence type="ECO:0000313" key="4">
    <source>
        <dbReference type="Proteomes" id="UP000230750"/>
    </source>
</evidence>
<dbReference type="STRING" id="307972.A0A2G8K980"/>
<dbReference type="OrthoDB" id="10070676at2759"/>
<dbReference type="Proteomes" id="UP000230750">
    <property type="component" value="Unassembled WGS sequence"/>
</dbReference>
<feature type="coiled-coil region" evidence="1">
    <location>
        <begin position="279"/>
        <end position="341"/>
    </location>
</feature>
<name>A0A2G8K980_STIJA</name>
<gene>
    <name evidence="3" type="ORF">BSL78_18568</name>
</gene>
<keyword evidence="1" id="KW-0175">Coiled coil</keyword>
<sequence length="347" mass="40354">MNLSGFAQQEKMRETEKLREKLKNQDEELGKLSNVKSSAAGKSPSTVELSHEVPGSGYLPTRSQLHSALSNLKLTNDELRNMAKKLKEDGKQWQKEVMKERKVKESEIEKLQSSISHEREDKVNLQEVQEEHDAEVDKLKRSLQKIKLQENSYQEQLKQKDDNMREVQRNMKTWKEETALKMARKFEEELNRELEQRVLNLSLQEDASFSHSSGSRSMDASHSGQDANTVKVLKHLQEKVKQLKIENLHLKERPEEEDEEEMIARQMDPVTVSNKDHHIYKLEQKVKLLERQLSVAEERCRENAGLLSKNSLDTSKLETALTQQTKELMKMERAYERLSQSTSPYGK</sequence>
<keyword evidence="4" id="KW-1185">Reference proteome</keyword>
<dbReference type="AlphaFoldDB" id="A0A2G8K980"/>
<feature type="region of interest" description="Disordered" evidence="2">
    <location>
        <begin position="23"/>
        <end position="55"/>
    </location>
</feature>